<dbReference type="RefSeq" id="WP_152173383.1">
    <property type="nucleotide sequence ID" value="NZ_CP045096.1"/>
</dbReference>
<name>A0A5P8KFY8_9ACTN</name>
<dbReference type="EMBL" id="CP045096">
    <property type="protein sequence ID" value="QFR02062.1"/>
    <property type="molecule type" value="Genomic_DNA"/>
</dbReference>
<evidence type="ECO:0000313" key="1">
    <source>
        <dbReference type="EMBL" id="QFR02062.1"/>
    </source>
</evidence>
<keyword evidence="2" id="KW-1185">Reference proteome</keyword>
<gene>
    <name evidence="1" type="ORF">F9278_44510</name>
</gene>
<dbReference type="KEGG" id="sphv:F9278_44510"/>
<organism evidence="1 2">
    <name type="scientific">Streptomyces phaeolivaceus</name>
    <dbReference type="NCBI Taxonomy" id="2653200"/>
    <lineage>
        <taxon>Bacteria</taxon>
        <taxon>Bacillati</taxon>
        <taxon>Actinomycetota</taxon>
        <taxon>Actinomycetes</taxon>
        <taxon>Kitasatosporales</taxon>
        <taxon>Streptomycetaceae</taxon>
        <taxon>Streptomyces</taxon>
    </lineage>
</organism>
<evidence type="ECO:0000313" key="2">
    <source>
        <dbReference type="Proteomes" id="UP000327294"/>
    </source>
</evidence>
<accession>A0A5P8KFY8</accession>
<protein>
    <recommendedName>
        <fullName evidence="3">DUF3562 domain-containing protein</fullName>
    </recommendedName>
</protein>
<dbReference type="NCBIfam" id="NF046112">
    <property type="entry name" value="MSMEG_6209_Nter"/>
    <property type="match status" value="1"/>
</dbReference>
<dbReference type="AlphaFoldDB" id="A0A5P8KFY8"/>
<dbReference type="Proteomes" id="UP000327294">
    <property type="component" value="Chromosome"/>
</dbReference>
<sequence>MGISAAVPAEEQIARDELASIRNMAVRLSAAYPSVDRATVEATVRTAYDSFHLARVRAYVPILVERRARRALGAKGGA</sequence>
<proteinExistence type="predicted"/>
<reference evidence="1 2" key="1">
    <citation type="submission" date="2019-10" db="EMBL/GenBank/DDBJ databases">
        <title>Streptomyces sp. strain GY16 isolated from leaves of Broussonetia papyrifera.</title>
        <authorList>
            <person name="Mo P."/>
        </authorList>
    </citation>
    <scope>NUCLEOTIDE SEQUENCE [LARGE SCALE GENOMIC DNA]</scope>
    <source>
        <strain evidence="1 2">GY16</strain>
    </source>
</reference>
<evidence type="ECO:0008006" key="3">
    <source>
        <dbReference type="Google" id="ProtNLM"/>
    </source>
</evidence>
<dbReference type="Gene3D" id="1.10.8.1060">
    <property type="entry name" value="Corynebacterium glutamicum thioredoxin-dependent arsenate reductase, N-terminal domain"/>
    <property type="match status" value="1"/>
</dbReference>